<reference evidence="2 3" key="1">
    <citation type="submission" date="2018-03" db="EMBL/GenBank/DDBJ databases">
        <authorList>
            <person name="Keele B.F."/>
        </authorList>
    </citation>
    <scope>NUCLEOTIDE SEQUENCE [LARGE SCALE GENOMIC DNA]</scope>
    <source>
        <strain evidence="2 3">CECT 8626</strain>
    </source>
</reference>
<organism evidence="2 3">
    <name type="scientific">Albidovulum aquaemixtae</name>
    <dbReference type="NCBI Taxonomy" id="1542388"/>
    <lineage>
        <taxon>Bacteria</taxon>
        <taxon>Pseudomonadati</taxon>
        <taxon>Pseudomonadota</taxon>
        <taxon>Alphaproteobacteria</taxon>
        <taxon>Rhodobacterales</taxon>
        <taxon>Paracoccaceae</taxon>
        <taxon>Albidovulum</taxon>
    </lineage>
</organism>
<dbReference type="EMBL" id="OMOQ01000010">
    <property type="protein sequence ID" value="SPH25124.1"/>
    <property type="molecule type" value="Genomic_DNA"/>
</dbReference>
<feature type="transmembrane region" description="Helical" evidence="1">
    <location>
        <begin position="36"/>
        <end position="52"/>
    </location>
</feature>
<keyword evidence="1" id="KW-0812">Transmembrane</keyword>
<protein>
    <submittedName>
        <fullName evidence="2">Uncharacterized protein</fullName>
    </submittedName>
</protein>
<keyword evidence="1" id="KW-1133">Transmembrane helix</keyword>
<name>A0A2R8BNV4_9RHOB</name>
<evidence type="ECO:0000313" key="3">
    <source>
        <dbReference type="Proteomes" id="UP000244924"/>
    </source>
</evidence>
<proteinExistence type="predicted"/>
<accession>A0A2R8BNV4</accession>
<evidence type="ECO:0000256" key="1">
    <source>
        <dbReference type="SAM" id="Phobius"/>
    </source>
</evidence>
<feature type="transmembrane region" description="Helical" evidence="1">
    <location>
        <begin position="86"/>
        <end position="107"/>
    </location>
</feature>
<feature type="transmembrane region" description="Helical" evidence="1">
    <location>
        <begin position="57"/>
        <end position="74"/>
    </location>
</feature>
<dbReference type="AlphaFoldDB" id="A0A2R8BNV4"/>
<sequence length="116" mass="12499">MTRTERKYHTAAILLFLSAALHLPILILSFQKFGTHIFVAIILWTLLGLGLLRGHRLAAYLAFLGMLAGLVLALDGATSSPGLVAIVLWVIIPTNLIAAAVLFGVLWSRPSAHSET</sequence>
<keyword evidence="3" id="KW-1185">Reference proteome</keyword>
<dbReference type="RefSeq" id="WP_108855111.1">
    <property type="nucleotide sequence ID" value="NZ_OMOQ01000010.1"/>
</dbReference>
<gene>
    <name evidence="2" type="ORF">DEA8626_04160</name>
</gene>
<evidence type="ECO:0000313" key="2">
    <source>
        <dbReference type="EMBL" id="SPH25124.1"/>
    </source>
</evidence>
<feature type="transmembrane region" description="Helical" evidence="1">
    <location>
        <begin position="12"/>
        <end position="30"/>
    </location>
</feature>
<dbReference type="Proteomes" id="UP000244924">
    <property type="component" value="Unassembled WGS sequence"/>
</dbReference>
<keyword evidence="1" id="KW-0472">Membrane</keyword>